<dbReference type="FunFam" id="1.10.510.10:FF:000084">
    <property type="entry name" value="Wall-associated receptor kinase 2"/>
    <property type="match status" value="1"/>
</dbReference>
<evidence type="ECO:0000259" key="17">
    <source>
        <dbReference type="PROSITE" id="PS50011"/>
    </source>
</evidence>
<dbReference type="InterPro" id="IPR025287">
    <property type="entry name" value="WAK_GUB"/>
</dbReference>
<keyword evidence="3" id="KW-0808">Transferase</keyword>
<evidence type="ECO:0000256" key="5">
    <source>
        <dbReference type="ARBA" id="ARBA00022729"/>
    </source>
</evidence>
<evidence type="ECO:0000256" key="15">
    <source>
        <dbReference type="SAM" id="Phobius"/>
    </source>
</evidence>
<evidence type="ECO:0000256" key="8">
    <source>
        <dbReference type="ARBA" id="ARBA00022840"/>
    </source>
</evidence>
<keyword evidence="5 16" id="KW-0732">Signal</keyword>
<evidence type="ECO:0000256" key="14">
    <source>
        <dbReference type="ARBA" id="ARBA00047951"/>
    </source>
</evidence>
<keyword evidence="6" id="KW-0547">Nucleotide-binding</keyword>
<dbReference type="Proteomes" id="UP001157418">
    <property type="component" value="Unassembled WGS sequence"/>
</dbReference>
<evidence type="ECO:0000313" key="18">
    <source>
        <dbReference type="EMBL" id="CAH1433430.1"/>
    </source>
</evidence>
<protein>
    <recommendedName>
        <fullName evidence="17">Protein kinase domain-containing protein</fullName>
    </recommendedName>
</protein>
<dbReference type="InterPro" id="IPR011009">
    <property type="entry name" value="Kinase-like_dom_sf"/>
</dbReference>
<evidence type="ECO:0000256" key="3">
    <source>
        <dbReference type="ARBA" id="ARBA00022679"/>
    </source>
</evidence>
<keyword evidence="8" id="KW-0067">ATP-binding</keyword>
<dbReference type="PROSITE" id="PS50011">
    <property type="entry name" value="PROTEIN_KINASE_DOM"/>
    <property type="match status" value="1"/>
</dbReference>
<evidence type="ECO:0000256" key="13">
    <source>
        <dbReference type="ARBA" id="ARBA00047558"/>
    </source>
</evidence>
<dbReference type="Gene3D" id="3.30.200.20">
    <property type="entry name" value="Phosphorylase Kinase, domain 1"/>
    <property type="match status" value="1"/>
</dbReference>
<dbReference type="GO" id="GO:0004674">
    <property type="term" value="F:protein serine/threonine kinase activity"/>
    <property type="evidence" value="ECO:0007669"/>
    <property type="project" value="UniProtKB-KW"/>
</dbReference>
<dbReference type="InterPro" id="IPR008271">
    <property type="entry name" value="Ser/Thr_kinase_AS"/>
</dbReference>
<dbReference type="GO" id="GO:0005524">
    <property type="term" value="F:ATP binding"/>
    <property type="evidence" value="ECO:0007669"/>
    <property type="project" value="UniProtKB-KW"/>
</dbReference>
<dbReference type="FunFam" id="3.30.200.20:FF:000043">
    <property type="entry name" value="Wall-associated receptor kinase 2"/>
    <property type="match status" value="1"/>
</dbReference>
<keyword evidence="10 15" id="KW-0472">Membrane</keyword>
<dbReference type="Pfam" id="PF08488">
    <property type="entry name" value="WAK"/>
    <property type="match status" value="1"/>
</dbReference>
<feature type="signal peptide" evidence="16">
    <location>
        <begin position="1"/>
        <end position="25"/>
    </location>
</feature>
<evidence type="ECO:0000256" key="1">
    <source>
        <dbReference type="ARBA" id="ARBA00004479"/>
    </source>
</evidence>
<evidence type="ECO:0000256" key="16">
    <source>
        <dbReference type="SAM" id="SignalP"/>
    </source>
</evidence>
<dbReference type="InterPro" id="IPR045274">
    <property type="entry name" value="WAK-like"/>
</dbReference>
<evidence type="ECO:0000256" key="6">
    <source>
        <dbReference type="ARBA" id="ARBA00022741"/>
    </source>
</evidence>
<keyword evidence="12" id="KW-0325">Glycoprotein</keyword>
<dbReference type="InterPro" id="IPR000719">
    <property type="entry name" value="Prot_kinase_dom"/>
</dbReference>
<evidence type="ECO:0000256" key="10">
    <source>
        <dbReference type="ARBA" id="ARBA00023136"/>
    </source>
</evidence>
<comment type="catalytic activity">
    <reaction evidence="13">
        <text>L-seryl-[protein] + ATP = O-phospho-L-seryl-[protein] + ADP + H(+)</text>
        <dbReference type="Rhea" id="RHEA:17989"/>
        <dbReference type="Rhea" id="RHEA-COMP:9863"/>
        <dbReference type="Rhea" id="RHEA-COMP:11604"/>
        <dbReference type="ChEBI" id="CHEBI:15378"/>
        <dbReference type="ChEBI" id="CHEBI:29999"/>
        <dbReference type="ChEBI" id="CHEBI:30616"/>
        <dbReference type="ChEBI" id="CHEBI:83421"/>
        <dbReference type="ChEBI" id="CHEBI:456216"/>
    </reaction>
</comment>
<dbReference type="GO" id="GO:0005886">
    <property type="term" value="C:plasma membrane"/>
    <property type="evidence" value="ECO:0007669"/>
    <property type="project" value="TreeGrafter"/>
</dbReference>
<comment type="subcellular location">
    <subcellularLocation>
        <location evidence="1">Membrane</location>
        <topology evidence="1">Single-pass type I membrane protein</topology>
    </subcellularLocation>
</comment>
<evidence type="ECO:0000256" key="7">
    <source>
        <dbReference type="ARBA" id="ARBA00022777"/>
    </source>
</evidence>
<evidence type="ECO:0000256" key="11">
    <source>
        <dbReference type="ARBA" id="ARBA00023157"/>
    </source>
</evidence>
<evidence type="ECO:0000256" key="2">
    <source>
        <dbReference type="ARBA" id="ARBA00022527"/>
    </source>
</evidence>
<keyword evidence="11" id="KW-1015">Disulfide bond</keyword>
<comment type="catalytic activity">
    <reaction evidence="14">
        <text>L-threonyl-[protein] + ATP = O-phospho-L-threonyl-[protein] + ADP + H(+)</text>
        <dbReference type="Rhea" id="RHEA:46608"/>
        <dbReference type="Rhea" id="RHEA-COMP:11060"/>
        <dbReference type="Rhea" id="RHEA-COMP:11605"/>
        <dbReference type="ChEBI" id="CHEBI:15378"/>
        <dbReference type="ChEBI" id="CHEBI:30013"/>
        <dbReference type="ChEBI" id="CHEBI:30616"/>
        <dbReference type="ChEBI" id="CHEBI:61977"/>
        <dbReference type="ChEBI" id="CHEBI:456216"/>
    </reaction>
</comment>
<organism evidence="18 19">
    <name type="scientific">Lactuca virosa</name>
    <dbReference type="NCBI Taxonomy" id="75947"/>
    <lineage>
        <taxon>Eukaryota</taxon>
        <taxon>Viridiplantae</taxon>
        <taxon>Streptophyta</taxon>
        <taxon>Embryophyta</taxon>
        <taxon>Tracheophyta</taxon>
        <taxon>Spermatophyta</taxon>
        <taxon>Magnoliopsida</taxon>
        <taxon>eudicotyledons</taxon>
        <taxon>Gunneridae</taxon>
        <taxon>Pentapetalae</taxon>
        <taxon>asterids</taxon>
        <taxon>campanulids</taxon>
        <taxon>Asterales</taxon>
        <taxon>Asteraceae</taxon>
        <taxon>Cichorioideae</taxon>
        <taxon>Cichorieae</taxon>
        <taxon>Lactucinae</taxon>
        <taxon>Lactuca</taxon>
    </lineage>
</organism>
<proteinExistence type="predicted"/>
<dbReference type="PROSITE" id="PS00108">
    <property type="entry name" value="PROTEIN_KINASE_ST"/>
    <property type="match status" value="1"/>
</dbReference>
<feature type="transmembrane region" description="Helical" evidence="15">
    <location>
        <begin position="277"/>
        <end position="297"/>
    </location>
</feature>
<dbReference type="GO" id="GO:0030247">
    <property type="term" value="F:polysaccharide binding"/>
    <property type="evidence" value="ECO:0007669"/>
    <property type="project" value="InterPro"/>
</dbReference>
<dbReference type="EMBL" id="CAKMRJ010003334">
    <property type="protein sequence ID" value="CAH1433430.1"/>
    <property type="molecule type" value="Genomic_DNA"/>
</dbReference>
<evidence type="ECO:0000256" key="12">
    <source>
        <dbReference type="ARBA" id="ARBA00023180"/>
    </source>
</evidence>
<name>A0AAU9N4C2_9ASTR</name>
<dbReference type="SMART" id="SM00220">
    <property type="entry name" value="S_TKc"/>
    <property type="match status" value="1"/>
</dbReference>
<evidence type="ECO:0000313" key="19">
    <source>
        <dbReference type="Proteomes" id="UP001157418"/>
    </source>
</evidence>
<reference evidence="18 19" key="1">
    <citation type="submission" date="2022-01" db="EMBL/GenBank/DDBJ databases">
        <authorList>
            <person name="Xiong W."/>
            <person name="Schranz E."/>
        </authorList>
    </citation>
    <scope>NUCLEOTIDE SEQUENCE [LARGE SCALE GENOMIC DNA]</scope>
</reference>
<accession>A0AAU9N4C2</accession>
<keyword evidence="4 15" id="KW-0812">Transmembrane</keyword>
<dbReference type="InterPro" id="IPR013695">
    <property type="entry name" value="WAK"/>
</dbReference>
<keyword evidence="7" id="KW-0418">Kinase</keyword>
<dbReference type="SUPFAM" id="SSF56112">
    <property type="entry name" value="Protein kinase-like (PK-like)"/>
    <property type="match status" value="1"/>
</dbReference>
<dbReference type="AlphaFoldDB" id="A0AAU9N4C2"/>
<keyword evidence="19" id="KW-1185">Reference proteome</keyword>
<dbReference type="Gene3D" id="1.10.510.10">
    <property type="entry name" value="Transferase(Phosphotransferase) domain 1"/>
    <property type="match status" value="1"/>
</dbReference>
<evidence type="ECO:0000256" key="4">
    <source>
        <dbReference type="ARBA" id="ARBA00022692"/>
    </source>
</evidence>
<keyword evidence="9 15" id="KW-1133">Transmembrane helix</keyword>
<feature type="chain" id="PRO_5043684192" description="Protein kinase domain-containing protein" evidence="16">
    <location>
        <begin position="26"/>
        <end position="659"/>
    </location>
</feature>
<comment type="caution">
    <text evidence="18">The sequence shown here is derived from an EMBL/GenBank/DDBJ whole genome shotgun (WGS) entry which is preliminary data.</text>
</comment>
<dbReference type="Pfam" id="PF13947">
    <property type="entry name" value="GUB_WAK_bind"/>
    <property type="match status" value="1"/>
</dbReference>
<dbReference type="GO" id="GO:0007166">
    <property type="term" value="P:cell surface receptor signaling pathway"/>
    <property type="evidence" value="ECO:0007669"/>
    <property type="project" value="InterPro"/>
</dbReference>
<dbReference type="PANTHER" id="PTHR27005">
    <property type="entry name" value="WALL-ASSOCIATED RECEPTOR KINASE-LIKE 21"/>
    <property type="match status" value="1"/>
</dbReference>
<feature type="domain" description="Protein kinase" evidence="17">
    <location>
        <begin position="347"/>
        <end position="625"/>
    </location>
</feature>
<dbReference type="CDD" id="cd14066">
    <property type="entry name" value="STKc_IRAK"/>
    <property type="match status" value="1"/>
</dbReference>
<sequence>MKLLQLSLVILISLALAPTSTLIYARPGCTDMCGKIRIPYPFGIGTGCYINEWYAVDCNSSTPYLSAINNLELLSLNLENQTMAVNFSMNSDCVDTIRNNSQILSVDLGESPFLFSREDNKFTVEGCGNAVILDQGGNLVTGCSTICQNQTTNQRDDCYGINCCQTTIPYYLKTYSIDTTGLQRQSPGGVCGSAFLVDEQMYLPGRFSGQSAIVENTFVPISLRWTLRLEEIGERDCSSMARETLYLGNGTNNESYKCTCRPIEEGSPYLTNGCQGVSISVGVLLLVAIIFALYKLLKKTKDKRQKARFFKRNGGLLLKQQESADEGIVNKTTLFTAKELEKATDHFSENRILGRGGQGTVYKGMLTDGRIVAVKRSKIVDESQLEQFINEVVILSQVNHRNVVKLFGCCLETEVPLLVSEFVSNGTLYEHIHNETEEFPMTLNTRLRIATEIAGALAYLHSVTSIPIYHRDIKSTNILMDDKFRAKVSDFGTSRFVSIDQTHLTTLVKGTFGYLDPEYFQSSQFTEKSDVYSFGVVLVELLTGERPISMTRIGEHRSLATHFMLAMEEGEGMAVFYQRIVEEGGQLEVMAVAELAVRCLNLNGKNRPTMKEVALELERIRSSYVPFGHGYRKSMYNGGIDEEMILLSYDDDMTSTSMT</sequence>
<keyword evidence="2" id="KW-0723">Serine/threonine-protein kinase</keyword>
<gene>
    <name evidence="18" type="ORF">LVIROSA_LOCUS20020</name>
</gene>
<dbReference type="Pfam" id="PF00069">
    <property type="entry name" value="Pkinase"/>
    <property type="match status" value="1"/>
</dbReference>
<dbReference type="PANTHER" id="PTHR27005:SF515">
    <property type="entry name" value="WALL-ASSOCIATED RECEPTOR KINASE-LIKE 10-RELATED"/>
    <property type="match status" value="1"/>
</dbReference>
<evidence type="ECO:0000256" key="9">
    <source>
        <dbReference type="ARBA" id="ARBA00022989"/>
    </source>
</evidence>